<dbReference type="EMBL" id="AP022574">
    <property type="protein sequence ID" value="BBX71579.1"/>
    <property type="molecule type" value="Genomic_DNA"/>
</dbReference>
<feature type="chain" id="PRO_5038875728" evidence="2">
    <location>
        <begin position="31"/>
        <end position="98"/>
    </location>
</feature>
<sequence length="98" mass="9803">MSMTKRSALTLVALAAAMTAGALSFGSALAKADDMKPSPWVTSPGAGEVRRDATQGEVRDGYILAPAGGEVRQSPVATPGTTAGAYKGVRVGPGIGGW</sequence>
<reference evidence="3 4" key="1">
    <citation type="journal article" date="2019" name="Emerg. Microbes Infect.">
        <title>Comprehensive subspecies identification of 175 nontuberculous mycobacteria species based on 7547 genomic profiles.</title>
        <authorList>
            <person name="Matsumoto Y."/>
            <person name="Kinjo T."/>
            <person name="Motooka D."/>
            <person name="Nabeya D."/>
            <person name="Jung N."/>
            <person name="Uechi K."/>
            <person name="Horii T."/>
            <person name="Iida T."/>
            <person name="Fujita J."/>
            <person name="Nakamura S."/>
        </authorList>
    </citation>
    <scope>NUCLEOTIDE SEQUENCE [LARGE SCALE GENOMIC DNA]</scope>
    <source>
        <strain evidence="3 4">JCM 13323</strain>
    </source>
</reference>
<accession>A0A7I7MK02</accession>
<evidence type="ECO:0000313" key="3">
    <source>
        <dbReference type="EMBL" id="BBX71579.1"/>
    </source>
</evidence>
<feature type="region of interest" description="Disordered" evidence="1">
    <location>
        <begin position="33"/>
        <end position="55"/>
    </location>
</feature>
<dbReference type="Proteomes" id="UP000466514">
    <property type="component" value="Chromosome"/>
</dbReference>
<keyword evidence="2" id="KW-0732">Signal</keyword>
<proteinExistence type="predicted"/>
<feature type="signal peptide" evidence="2">
    <location>
        <begin position="1"/>
        <end position="30"/>
    </location>
</feature>
<dbReference type="PROSITE" id="PS51318">
    <property type="entry name" value="TAT"/>
    <property type="match status" value="1"/>
</dbReference>
<dbReference type="KEGG" id="mpsc:MPSYJ_50400"/>
<evidence type="ECO:0000313" key="4">
    <source>
        <dbReference type="Proteomes" id="UP000466514"/>
    </source>
</evidence>
<protein>
    <submittedName>
        <fullName evidence="3">Uncharacterized protein</fullName>
    </submittedName>
</protein>
<evidence type="ECO:0000256" key="1">
    <source>
        <dbReference type="SAM" id="MobiDB-lite"/>
    </source>
</evidence>
<dbReference type="InterPro" id="IPR006311">
    <property type="entry name" value="TAT_signal"/>
</dbReference>
<dbReference type="AlphaFoldDB" id="A0A7I7MK02"/>
<organism evidence="3 4">
    <name type="scientific">Mycolicibacterium psychrotolerans</name>
    <dbReference type="NCBI Taxonomy" id="216929"/>
    <lineage>
        <taxon>Bacteria</taxon>
        <taxon>Bacillati</taxon>
        <taxon>Actinomycetota</taxon>
        <taxon>Actinomycetes</taxon>
        <taxon>Mycobacteriales</taxon>
        <taxon>Mycobacteriaceae</taxon>
        <taxon>Mycolicibacterium</taxon>
    </lineage>
</organism>
<gene>
    <name evidence="3" type="ORF">MPSYJ_50400</name>
</gene>
<name>A0A7I7MK02_9MYCO</name>
<keyword evidence="4" id="KW-1185">Reference proteome</keyword>
<evidence type="ECO:0000256" key="2">
    <source>
        <dbReference type="SAM" id="SignalP"/>
    </source>
</evidence>